<gene>
    <name evidence="1" type="ORF">PMAYCL1PPCAC_09595</name>
</gene>
<proteinExistence type="predicted"/>
<keyword evidence="2" id="KW-1185">Reference proteome</keyword>
<evidence type="ECO:0000313" key="1">
    <source>
        <dbReference type="EMBL" id="GMR39400.1"/>
    </source>
</evidence>
<accession>A0AAN4ZKP5</accession>
<dbReference type="EMBL" id="BTRK01000002">
    <property type="protein sequence ID" value="GMR39400.1"/>
    <property type="molecule type" value="Genomic_DNA"/>
</dbReference>
<comment type="caution">
    <text evidence="1">The sequence shown here is derived from an EMBL/GenBank/DDBJ whole genome shotgun (WGS) entry which is preliminary data.</text>
</comment>
<dbReference type="Proteomes" id="UP001328107">
    <property type="component" value="Unassembled WGS sequence"/>
</dbReference>
<name>A0AAN4ZKP5_9BILA</name>
<dbReference type="AlphaFoldDB" id="A0AAN4ZKP5"/>
<sequence length="59" mass="7008">YDDKKTGGESDDVLKRFEERIKEYDTKKTVVESDDVHTLEERIKEISDKSELILQIYTK</sequence>
<protein>
    <submittedName>
        <fullName evidence="1">Uncharacterized protein</fullName>
    </submittedName>
</protein>
<organism evidence="1 2">
    <name type="scientific">Pristionchus mayeri</name>
    <dbReference type="NCBI Taxonomy" id="1317129"/>
    <lineage>
        <taxon>Eukaryota</taxon>
        <taxon>Metazoa</taxon>
        <taxon>Ecdysozoa</taxon>
        <taxon>Nematoda</taxon>
        <taxon>Chromadorea</taxon>
        <taxon>Rhabditida</taxon>
        <taxon>Rhabditina</taxon>
        <taxon>Diplogasteromorpha</taxon>
        <taxon>Diplogasteroidea</taxon>
        <taxon>Neodiplogasteridae</taxon>
        <taxon>Pristionchus</taxon>
    </lineage>
</organism>
<feature type="non-terminal residue" evidence="1">
    <location>
        <position position="1"/>
    </location>
</feature>
<reference evidence="2" key="1">
    <citation type="submission" date="2022-10" db="EMBL/GenBank/DDBJ databases">
        <title>Genome assembly of Pristionchus species.</title>
        <authorList>
            <person name="Yoshida K."/>
            <person name="Sommer R.J."/>
        </authorList>
    </citation>
    <scope>NUCLEOTIDE SEQUENCE [LARGE SCALE GENOMIC DNA]</scope>
    <source>
        <strain evidence="2">RS5460</strain>
    </source>
</reference>
<evidence type="ECO:0000313" key="2">
    <source>
        <dbReference type="Proteomes" id="UP001328107"/>
    </source>
</evidence>